<dbReference type="STRING" id="461836.A0A0L0D820"/>
<evidence type="ECO:0000256" key="1">
    <source>
        <dbReference type="ARBA" id="ARBA00004123"/>
    </source>
</evidence>
<dbReference type="AlphaFoldDB" id="A0A0L0D820"/>
<dbReference type="SUPFAM" id="SSF52540">
    <property type="entry name" value="P-loop containing nucleoside triphosphate hydrolases"/>
    <property type="match status" value="1"/>
</dbReference>
<dbReference type="PROSITE" id="PS51907">
    <property type="entry name" value="ZF_UBZ3"/>
    <property type="match status" value="1"/>
</dbReference>
<comment type="subcellular location">
    <subcellularLocation>
        <location evidence="1">Nucleus</location>
    </subcellularLocation>
</comment>
<dbReference type="GO" id="GO:0006281">
    <property type="term" value="P:DNA repair"/>
    <property type="evidence" value="ECO:0007669"/>
    <property type="project" value="UniProtKB-KW"/>
</dbReference>
<keyword evidence="2" id="KW-0808">Transferase</keyword>
<dbReference type="GO" id="GO:0005525">
    <property type="term" value="F:GTP binding"/>
    <property type="evidence" value="ECO:0007669"/>
    <property type="project" value="InterPro"/>
</dbReference>
<keyword evidence="4" id="KW-0227">DNA damage</keyword>
<evidence type="ECO:0000313" key="12">
    <source>
        <dbReference type="EMBL" id="KNC48527.1"/>
    </source>
</evidence>
<evidence type="ECO:0000256" key="5">
    <source>
        <dbReference type="ARBA" id="ARBA00022771"/>
    </source>
</evidence>
<feature type="domain" description="UBZ3-type" evidence="11">
    <location>
        <begin position="477"/>
        <end position="511"/>
    </location>
</feature>
<feature type="compositionally biased region" description="Low complexity" evidence="9">
    <location>
        <begin position="525"/>
        <end position="548"/>
    </location>
</feature>
<dbReference type="GO" id="GO:0008270">
    <property type="term" value="F:zinc ion binding"/>
    <property type="evidence" value="ECO:0007669"/>
    <property type="project" value="UniProtKB-KW"/>
</dbReference>
<feature type="compositionally biased region" description="Basic and acidic residues" evidence="9">
    <location>
        <begin position="571"/>
        <end position="585"/>
    </location>
</feature>
<evidence type="ECO:0000256" key="7">
    <source>
        <dbReference type="ARBA" id="ARBA00023204"/>
    </source>
</evidence>
<feature type="compositionally biased region" description="Low complexity" evidence="9">
    <location>
        <begin position="555"/>
        <end position="570"/>
    </location>
</feature>
<evidence type="ECO:0000256" key="3">
    <source>
        <dbReference type="ARBA" id="ARBA00022723"/>
    </source>
</evidence>
<dbReference type="InterPro" id="IPR001126">
    <property type="entry name" value="UmuC"/>
</dbReference>
<dbReference type="eggNOG" id="KOG1424">
    <property type="taxonomic scope" value="Eukaryota"/>
</dbReference>
<protein>
    <submittedName>
        <fullName evidence="12">DNA polymerase eta</fullName>
    </submittedName>
</protein>
<dbReference type="OrthoDB" id="391988at2759"/>
<feature type="compositionally biased region" description="Basic and acidic residues" evidence="9">
    <location>
        <begin position="635"/>
        <end position="647"/>
    </location>
</feature>
<feature type="region of interest" description="Disordered" evidence="9">
    <location>
        <begin position="519"/>
        <end position="661"/>
    </location>
</feature>
<dbReference type="InterPro" id="IPR043502">
    <property type="entry name" value="DNA/RNA_pol_sf"/>
</dbReference>
<accession>A0A0L0D820</accession>
<dbReference type="Gene3D" id="3.40.50.300">
    <property type="entry name" value="P-loop containing nucleotide triphosphate hydrolases"/>
    <property type="match status" value="1"/>
</dbReference>
<dbReference type="GO" id="GO:0003887">
    <property type="term" value="F:DNA-directed DNA polymerase activity"/>
    <property type="evidence" value="ECO:0007669"/>
    <property type="project" value="TreeGrafter"/>
</dbReference>
<keyword evidence="6" id="KW-0862">Zinc</keyword>
<dbReference type="Pfam" id="PF00817">
    <property type="entry name" value="IMS"/>
    <property type="match status" value="1"/>
</dbReference>
<keyword evidence="5" id="KW-0863">Zinc-finger</keyword>
<keyword evidence="7" id="KW-0234">DNA repair</keyword>
<dbReference type="SUPFAM" id="SSF100879">
    <property type="entry name" value="Lesion bypass DNA polymerase (Y-family), little finger domain"/>
    <property type="match status" value="1"/>
</dbReference>
<dbReference type="Gene3D" id="3.40.1170.60">
    <property type="match status" value="1"/>
</dbReference>
<dbReference type="Gene3D" id="3.30.70.270">
    <property type="match status" value="1"/>
</dbReference>
<dbReference type="InterPro" id="IPR041298">
    <property type="entry name" value="UBZ3"/>
</dbReference>
<dbReference type="GeneID" id="25564483"/>
<dbReference type="InterPro" id="IPR006073">
    <property type="entry name" value="GTP-bd"/>
</dbReference>
<evidence type="ECO:0000256" key="8">
    <source>
        <dbReference type="ARBA" id="ARBA00023242"/>
    </source>
</evidence>
<dbReference type="Gene3D" id="1.10.150.20">
    <property type="entry name" value="5' to 3' exonuclease, C-terminal subdomain"/>
    <property type="match status" value="1"/>
</dbReference>
<sequence>MDSFYAEVERVRLGLPADRPLVVQQWESLIAVNYPARRHGIARSRGKGIIDPVEAKEACPHLVAVHVPLFTLEGMIDLDINESITSQARARRPMGKACLDRYREAGYKVIQIFKRFTPAVERASIDEAFIDITDLVEARAAAAAAARGPEWWRSESFAGSAVVTGPKSAIGGEEVRVASLSSALLCLGARLASEMRAAVSDELGYSCSAGVAQTKMLAKIASAANKPDGQAVVLPGNVAGFMADMPLKDIPGLGGKLGGVLAEALGATTAGEVLAAPRTALDAALAGARTLHASPRWVIASCDGSRNESVSPVYKPNSMLAQKRFKGLVDKSVVRSWVRILILEVATRISTYRQYYNGAPTTITLSSESSPPSGTISRSGSAQLPYLPKDPEKVIAAVSDRVLAQLDVIAPPLPVTLLTLSARNFVDLVDDENAISAFFTADQSPAEAEEAPLPSSTATKPEPAPGPAPASEPDIIALTQDVVCDRCGMQMLPSAAPAHRDFHLAADLHAQLNPLSDPSHTLGFRAAPRSPAKRSAPSSSSASTASTRPSKKAKPSSSASLTSWFGPAPKVEAEKEAERRRREAAPAELAARPSGETGRCESESDATSHGSTGEDEPASGSSSMAADSESASGSSERDNESESERECAAGADGAGASRKARRRPGVGAFGLTKQHFRLQTVFEKEPREIIEARKATAREPLVRPACEPGERFSTLRMTDAELDAMADSIPMPKRPICPHGSSKDAIVAAEEAAYTAWLESVYGQWPRERLNYFEHNLEVWRELWRVLAISDILCLLVDARAPLFHFPPSLYHHVTADLGKPLVLVLTKVDLVAPQTLAAWIKYFETKYPKLAVVPVSSLPNAPITTPTAYRTDERGRLLYRKRRRRKQAQRPPQGLARLAREIAQLPEARAASGIDWDELIDTLLVREERVRTQIEAAHDDARAAAAVEARSAAGDVPSSDDGSDEYVIGRKRGSFVTLGMIGHPNVGKSALINALMGKHVVSVKRTPGHTKALQTHFLTHNIQLSDCPGLIFPKVDMSKPLQVLCGLYPTSQVVEPFSAIRYLAERVPVEVVYELQLPVESDEDDDGGGPPRPALKKLKKAMAQDERLELNRMGKALSKARVRYVAEHLALSRSWKAAAAATGEPFAAATVAYLEDAQQWTAWKMCEAYAIKRGFFTPNTGRPDVYRAAIKMIYDVLDGYVVFSFLPPADYELSGPDEVDRLLLGFRHASSAW</sequence>
<keyword evidence="13" id="KW-1185">Reference proteome</keyword>
<evidence type="ECO:0000256" key="9">
    <source>
        <dbReference type="SAM" id="MobiDB-lite"/>
    </source>
</evidence>
<feature type="domain" description="UmuC" evidence="10">
    <location>
        <begin position="1"/>
        <end position="254"/>
    </location>
</feature>
<gene>
    <name evidence="12" type="ORF">AMSG_04971</name>
</gene>
<evidence type="ECO:0000313" key="13">
    <source>
        <dbReference type="Proteomes" id="UP000054408"/>
    </source>
</evidence>
<dbReference type="GO" id="GO:0005657">
    <property type="term" value="C:replication fork"/>
    <property type="evidence" value="ECO:0007669"/>
    <property type="project" value="TreeGrafter"/>
</dbReference>
<dbReference type="GO" id="GO:0003684">
    <property type="term" value="F:damaged DNA binding"/>
    <property type="evidence" value="ECO:0007669"/>
    <property type="project" value="InterPro"/>
</dbReference>
<dbReference type="Pfam" id="PF01926">
    <property type="entry name" value="MMR_HSR1"/>
    <property type="match status" value="1"/>
</dbReference>
<keyword evidence="8" id="KW-0539">Nucleus</keyword>
<dbReference type="PANTHER" id="PTHR45873:SF1">
    <property type="entry name" value="DNA POLYMERASE ETA"/>
    <property type="match status" value="1"/>
</dbReference>
<reference evidence="12 13" key="1">
    <citation type="submission" date="2010-05" db="EMBL/GenBank/DDBJ databases">
        <title>The Genome Sequence of Thecamonas trahens ATCC 50062.</title>
        <authorList>
            <consortium name="The Broad Institute Genome Sequencing Platform"/>
            <person name="Russ C."/>
            <person name="Cuomo C."/>
            <person name="Shea T."/>
            <person name="Young S.K."/>
            <person name="Zeng Q."/>
            <person name="Koehrsen M."/>
            <person name="Haas B."/>
            <person name="Borodovsky M."/>
            <person name="Guigo R."/>
            <person name="Alvarado L."/>
            <person name="Berlin A."/>
            <person name="Bochicchio J."/>
            <person name="Borenstein D."/>
            <person name="Chapman S."/>
            <person name="Chen Z."/>
            <person name="Freedman E."/>
            <person name="Gellesch M."/>
            <person name="Goldberg J."/>
            <person name="Griggs A."/>
            <person name="Gujja S."/>
            <person name="Heilman E."/>
            <person name="Heiman D."/>
            <person name="Hepburn T."/>
            <person name="Howarth C."/>
            <person name="Jen D."/>
            <person name="Larson L."/>
            <person name="Mehta T."/>
            <person name="Park D."/>
            <person name="Pearson M."/>
            <person name="Roberts A."/>
            <person name="Saif S."/>
            <person name="Shenoy N."/>
            <person name="Sisk P."/>
            <person name="Stolte C."/>
            <person name="Sykes S."/>
            <person name="Thomson T."/>
            <person name="Walk T."/>
            <person name="White J."/>
            <person name="Yandava C."/>
            <person name="Burger G."/>
            <person name="Gray M.W."/>
            <person name="Holland P.W.H."/>
            <person name="King N."/>
            <person name="Lang F.B.F."/>
            <person name="Roger A.J."/>
            <person name="Ruiz-Trillo I."/>
            <person name="Lander E."/>
            <person name="Nusbaum C."/>
        </authorList>
    </citation>
    <scope>NUCLEOTIDE SEQUENCE [LARGE SCALE GENOMIC DNA]</scope>
    <source>
        <strain evidence="12 13">ATCC 50062</strain>
    </source>
</reference>
<evidence type="ECO:0000259" key="11">
    <source>
        <dbReference type="PROSITE" id="PS51907"/>
    </source>
</evidence>
<dbReference type="Pfam" id="PF18439">
    <property type="entry name" value="zf_UBZ"/>
    <property type="match status" value="1"/>
</dbReference>
<dbReference type="RefSeq" id="XP_013758635.1">
    <property type="nucleotide sequence ID" value="XM_013903181.1"/>
</dbReference>
<name>A0A0L0D820_THETB</name>
<feature type="compositionally biased region" description="Low complexity" evidence="9">
    <location>
        <begin position="618"/>
        <end position="634"/>
    </location>
</feature>
<dbReference type="InterPro" id="IPR052230">
    <property type="entry name" value="DNA_polymerase_eta"/>
</dbReference>
<proteinExistence type="predicted"/>
<dbReference type="Proteomes" id="UP000054408">
    <property type="component" value="Unassembled WGS sequence"/>
</dbReference>
<evidence type="ECO:0000256" key="4">
    <source>
        <dbReference type="ARBA" id="ARBA00022763"/>
    </source>
</evidence>
<dbReference type="InterPro" id="IPR024728">
    <property type="entry name" value="PolY_HhH_motif"/>
</dbReference>
<dbReference type="PROSITE" id="PS50173">
    <property type="entry name" value="UMUC"/>
    <property type="match status" value="1"/>
</dbReference>
<evidence type="ECO:0000256" key="2">
    <source>
        <dbReference type="ARBA" id="ARBA00022679"/>
    </source>
</evidence>
<dbReference type="GO" id="GO:0042276">
    <property type="term" value="P:error-prone translesion synthesis"/>
    <property type="evidence" value="ECO:0007669"/>
    <property type="project" value="TreeGrafter"/>
</dbReference>
<evidence type="ECO:0000259" key="10">
    <source>
        <dbReference type="PROSITE" id="PS50173"/>
    </source>
</evidence>
<dbReference type="InterPro" id="IPR036775">
    <property type="entry name" value="DNA_pol_Y-fam_lit_finger_sf"/>
</dbReference>
<dbReference type="Gene3D" id="3.30.1490.100">
    <property type="entry name" value="DNA polymerase, Y-family, little finger domain"/>
    <property type="match status" value="1"/>
</dbReference>
<dbReference type="InterPro" id="IPR027417">
    <property type="entry name" value="P-loop_NTPase"/>
</dbReference>
<organism evidence="12 13">
    <name type="scientific">Thecamonas trahens ATCC 50062</name>
    <dbReference type="NCBI Taxonomy" id="461836"/>
    <lineage>
        <taxon>Eukaryota</taxon>
        <taxon>Apusozoa</taxon>
        <taxon>Apusomonadida</taxon>
        <taxon>Apusomonadidae</taxon>
        <taxon>Thecamonas</taxon>
    </lineage>
</organism>
<dbReference type="eggNOG" id="KOG2095">
    <property type="taxonomic scope" value="Eukaryota"/>
</dbReference>
<dbReference type="GO" id="GO:0005634">
    <property type="term" value="C:nucleus"/>
    <property type="evidence" value="ECO:0007669"/>
    <property type="project" value="UniProtKB-SubCell"/>
</dbReference>
<dbReference type="SUPFAM" id="SSF56672">
    <property type="entry name" value="DNA/RNA polymerases"/>
    <property type="match status" value="1"/>
</dbReference>
<feature type="region of interest" description="Disordered" evidence="9">
    <location>
        <begin position="440"/>
        <end position="472"/>
    </location>
</feature>
<dbReference type="GO" id="GO:0009314">
    <property type="term" value="P:response to radiation"/>
    <property type="evidence" value="ECO:0007669"/>
    <property type="project" value="TreeGrafter"/>
</dbReference>
<dbReference type="InterPro" id="IPR043128">
    <property type="entry name" value="Rev_trsase/Diguanyl_cyclase"/>
</dbReference>
<dbReference type="GO" id="GO:0035861">
    <property type="term" value="C:site of double-strand break"/>
    <property type="evidence" value="ECO:0007669"/>
    <property type="project" value="TreeGrafter"/>
</dbReference>
<evidence type="ECO:0000256" key="6">
    <source>
        <dbReference type="ARBA" id="ARBA00022833"/>
    </source>
</evidence>
<dbReference type="EMBL" id="GL349451">
    <property type="protein sequence ID" value="KNC48527.1"/>
    <property type="molecule type" value="Genomic_DNA"/>
</dbReference>
<dbReference type="PANTHER" id="PTHR45873">
    <property type="entry name" value="DNA POLYMERASE ETA"/>
    <property type="match status" value="1"/>
</dbReference>
<dbReference type="Pfam" id="PF11798">
    <property type="entry name" value="IMS_HHH"/>
    <property type="match status" value="1"/>
</dbReference>
<keyword evidence="3" id="KW-0479">Metal-binding</keyword>